<keyword evidence="5 13" id="KW-0812">Transmembrane</keyword>
<dbReference type="GO" id="GO:0005886">
    <property type="term" value="C:plasma membrane"/>
    <property type="evidence" value="ECO:0007669"/>
    <property type="project" value="TreeGrafter"/>
</dbReference>
<dbReference type="GO" id="GO:0051301">
    <property type="term" value="P:cell division"/>
    <property type="evidence" value="ECO:0007669"/>
    <property type="project" value="InterPro"/>
</dbReference>
<dbReference type="Pfam" id="PF01098">
    <property type="entry name" value="FTSW_RODA_SPOVE"/>
    <property type="match status" value="2"/>
</dbReference>
<evidence type="ECO:0000256" key="3">
    <source>
        <dbReference type="ARBA" id="ARBA00022676"/>
    </source>
</evidence>
<comment type="subcellular location">
    <subcellularLocation>
        <location evidence="1">Membrane</location>
        <topology evidence="1">Multi-pass membrane protein</topology>
    </subcellularLocation>
</comment>
<feature type="transmembrane region" description="Helical" evidence="13">
    <location>
        <begin position="55"/>
        <end position="71"/>
    </location>
</feature>
<feature type="transmembrane region" description="Helical" evidence="13">
    <location>
        <begin position="289"/>
        <end position="308"/>
    </location>
</feature>
<dbReference type="InterPro" id="IPR018365">
    <property type="entry name" value="Cell_cycle_FtsW-rel_CS"/>
</dbReference>
<dbReference type="PANTHER" id="PTHR30474">
    <property type="entry name" value="CELL CYCLE PROTEIN"/>
    <property type="match status" value="1"/>
</dbReference>
<dbReference type="InterPro" id="IPR011923">
    <property type="entry name" value="RodA/MrdB"/>
</dbReference>
<feature type="transmembrane region" description="Helical" evidence="13">
    <location>
        <begin position="259"/>
        <end position="277"/>
    </location>
</feature>
<dbReference type="AlphaFoldDB" id="A0A315Z7W9"/>
<dbReference type="GO" id="GO:0008360">
    <property type="term" value="P:regulation of cell shape"/>
    <property type="evidence" value="ECO:0007669"/>
    <property type="project" value="UniProtKB-KW"/>
</dbReference>
<dbReference type="EMBL" id="QGDO01000006">
    <property type="protein sequence ID" value="PWJ39290.1"/>
    <property type="molecule type" value="Genomic_DNA"/>
</dbReference>
<keyword evidence="6" id="KW-0133">Cell shape</keyword>
<evidence type="ECO:0000256" key="5">
    <source>
        <dbReference type="ARBA" id="ARBA00022692"/>
    </source>
</evidence>
<feature type="transmembrane region" description="Helical" evidence="13">
    <location>
        <begin position="378"/>
        <end position="398"/>
    </location>
</feature>
<reference evidence="14 15" key="1">
    <citation type="submission" date="2018-03" db="EMBL/GenBank/DDBJ databases">
        <title>Genomic Encyclopedia of Archaeal and Bacterial Type Strains, Phase II (KMG-II): from individual species to whole genera.</title>
        <authorList>
            <person name="Goeker M."/>
        </authorList>
    </citation>
    <scope>NUCLEOTIDE SEQUENCE [LARGE SCALE GENOMIC DNA]</scope>
    <source>
        <strain evidence="14 15">DSM 28229</strain>
    </source>
</reference>
<evidence type="ECO:0000313" key="14">
    <source>
        <dbReference type="EMBL" id="PWJ39290.1"/>
    </source>
</evidence>
<evidence type="ECO:0000256" key="11">
    <source>
        <dbReference type="ARBA" id="ARBA00032370"/>
    </source>
</evidence>
<protein>
    <recommendedName>
        <fullName evidence="12">Cell wall polymerase</fullName>
    </recommendedName>
    <alternativeName>
        <fullName evidence="11">Peptidoglycan polymerase</fullName>
    </alternativeName>
</protein>
<keyword evidence="10" id="KW-0961">Cell wall biogenesis/degradation</keyword>
<evidence type="ECO:0000256" key="7">
    <source>
        <dbReference type="ARBA" id="ARBA00022984"/>
    </source>
</evidence>
<feature type="transmembrane region" description="Helical" evidence="13">
    <location>
        <begin position="210"/>
        <end position="228"/>
    </location>
</feature>
<keyword evidence="3" id="KW-0328">Glycosyltransferase</keyword>
<evidence type="ECO:0000256" key="6">
    <source>
        <dbReference type="ARBA" id="ARBA00022960"/>
    </source>
</evidence>
<keyword evidence="7" id="KW-0573">Peptidoglycan synthesis</keyword>
<evidence type="ECO:0000256" key="8">
    <source>
        <dbReference type="ARBA" id="ARBA00022989"/>
    </source>
</evidence>
<keyword evidence="15" id="KW-1185">Reference proteome</keyword>
<keyword evidence="9 13" id="KW-0472">Membrane</keyword>
<dbReference type="GO" id="GO:0016757">
    <property type="term" value="F:glycosyltransferase activity"/>
    <property type="evidence" value="ECO:0007669"/>
    <property type="project" value="UniProtKB-KW"/>
</dbReference>
<dbReference type="Proteomes" id="UP000245535">
    <property type="component" value="Unassembled WGS sequence"/>
</dbReference>
<dbReference type="GO" id="GO:0009252">
    <property type="term" value="P:peptidoglycan biosynthetic process"/>
    <property type="evidence" value="ECO:0007669"/>
    <property type="project" value="UniProtKB-KW"/>
</dbReference>
<evidence type="ECO:0000256" key="10">
    <source>
        <dbReference type="ARBA" id="ARBA00023316"/>
    </source>
</evidence>
<evidence type="ECO:0000313" key="15">
    <source>
        <dbReference type="Proteomes" id="UP000245535"/>
    </source>
</evidence>
<feature type="transmembrane region" description="Helical" evidence="13">
    <location>
        <begin position="235"/>
        <end position="253"/>
    </location>
</feature>
<dbReference type="GO" id="GO:0071555">
    <property type="term" value="P:cell wall organization"/>
    <property type="evidence" value="ECO:0007669"/>
    <property type="project" value="UniProtKB-KW"/>
</dbReference>
<dbReference type="NCBIfam" id="TIGR02210">
    <property type="entry name" value="rodA_shape"/>
    <property type="match status" value="1"/>
</dbReference>
<feature type="transmembrane region" description="Helical" evidence="13">
    <location>
        <begin position="187"/>
        <end position="204"/>
    </location>
</feature>
<evidence type="ECO:0000256" key="1">
    <source>
        <dbReference type="ARBA" id="ARBA00004141"/>
    </source>
</evidence>
<keyword evidence="2" id="KW-1003">Cell membrane</keyword>
<name>A0A315Z7W9_SEDFL</name>
<feature type="transmembrane region" description="Helical" evidence="13">
    <location>
        <begin position="149"/>
        <end position="180"/>
    </location>
</feature>
<evidence type="ECO:0000256" key="2">
    <source>
        <dbReference type="ARBA" id="ARBA00022475"/>
    </source>
</evidence>
<accession>A0A315Z7W9</accession>
<evidence type="ECO:0000256" key="4">
    <source>
        <dbReference type="ARBA" id="ARBA00022679"/>
    </source>
</evidence>
<sequence length="475" mass="52761">MRRRSSSIAQGIDWVSVLLYLILVILGWLNIYAAVYQPDAQQSIFDMGINSGRQLMWICGAGILIAAILIIDYKFYETFAYIIYGAIMLLLLAVIFIGATTNGATAWIKIGPLKIQPGEIAKFATALALAKYLNSPNKKVENFNTYSRALLIIGVPALIIILQNDTGSAMVFAALVVALYREGLPSTFMVLGLTAIILFIAGLFVPPATLGVYVGVMGLGSIIYSWLADRNIYQVFAGWGIVGSVMYGLYYYFDHTYISIGLFFVFAIIVIASFSNFRSFRWITFQGAYFAFALLFTISIDFVFNTVLQPHQRKRIEILINPESDPLGVGYQVTQSKIAIGSGGLLGKGFLEGTQTKLEFVPEQSTDFIFCTIGEEHGWLGAMFVFTVFFILIARIIMLAERQKSRFSRVYGYSVASILFFHFMINIGMTIGLFPVIGIPLPFVSYGGSSLWSFTILLFVFLKLDSQKNQMLGRA</sequence>
<dbReference type="GO" id="GO:0015648">
    <property type="term" value="F:lipid-linked peptidoglycan transporter activity"/>
    <property type="evidence" value="ECO:0007669"/>
    <property type="project" value="TreeGrafter"/>
</dbReference>
<dbReference type="NCBIfam" id="NF037961">
    <property type="entry name" value="RodA_shape"/>
    <property type="match status" value="2"/>
</dbReference>
<dbReference type="OrthoDB" id="9768187at2"/>
<feature type="transmembrane region" description="Helical" evidence="13">
    <location>
        <begin position="410"/>
        <end position="437"/>
    </location>
</feature>
<comment type="caution">
    <text evidence="14">The sequence shown here is derived from an EMBL/GenBank/DDBJ whole genome shotgun (WGS) entry which is preliminary data.</text>
</comment>
<proteinExistence type="predicted"/>
<feature type="transmembrane region" description="Helical" evidence="13">
    <location>
        <begin position="12"/>
        <end position="35"/>
    </location>
</feature>
<keyword evidence="8 13" id="KW-1133">Transmembrane helix</keyword>
<organism evidence="14 15">
    <name type="scientific">Sediminitomix flava</name>
    <dbReference type="NCBI Taxonomy" id="379075"/>
    <lineage>
        <taxon>Bacteria</taxon>
        <taxon>Pseudomonadati</taxon>
        <taxon>Bacteroidota</taxon>
        <taxon>Cytophagia</taxon>
        <taxon>Cytophagales</taxon>
        <taxon>Flammeovirgaceae</taxon>
        <taxon>Sediminitomix</taxon>
    </lineage>
</organism>
<evidence type="ECO:0000256" key="12">
    <source>
        <dbReference type="ARBA" id="ARBA00033270"/>
    </source>
</evidence>
<dbReference type="GO" id="GO:0032153">
    <property type="term" value="C:cell division site"/>
    <property type="evidence" value="ECO:0007669"/>
    <property type="project" value="TreeGrafter"/>
</dbReference>
<gene>
    <name evidence="14" type="ORF">BC781_106191</name>
</gene>
<feature type="transmembrane region" description="Helical" evidence="13">
    <location>
        <begin position="443"/>
        <end position="462"/>
    </location>
</feature>
<dbReference type="InterPro" id="IPR001182">
    <property type="entry name" value="FtsW/RodA"/>
</dbReference>
<dbReference type="RefSeq" id="WP_109621192.1">
    <property type="nucleotide sequence ID" value="NZ_QGDO01000006.1"/>
</dbReference>
<dbReference type="PROSITE" id="PS00428">
    <property type="entry name" value="FTSW_RODA_SPOVE"/>
    <property type="match status" value="1"/>
</dbReference>
<evidence type="ECO:0000256" key="9">
    <source>
        <dbReference type="ARBA" id="ARBA00023136"/>
    </source>
</evidence>
<evidence type="ECO:0000256" key="13">
    <source>
        <dbReference type="SAM" id="Phobius"/>
    </source>
</evidence>
<feature type="transmembrane region" description="Helical" evidence="13">
    <location>
        <begin position="78"/>
        <end position="99"/>
    </location>
</feature>
<keyword evidence="4" id="KW-0808">Transferase</keyword>
<dbReference type="PANTHER" id="PTHR30474:SF1">
    <property type="entry name" value="PEPTIDOGLYCAN GLYCOSYLTRANSFERASE MRDB"/>
    <property type="match status" value="1"/>
</dbReference>